<dbReference type="Gene3D" id="3.20.20.140">
    <property type="entry name" value="Metal-dependent hydrolases"/>
    <property type="match status" value="1"/>
</dbReference>
<dbReference type="CDD" id="cd04485">
    <property type="entry name" value="DnaE_OBF"/>
    <property type="match status" value="1"/>
</dbReference>
<dbReference type="NCBIfam" id="TIGR00594">
    <property type="entry name" value="polc"/>
    <property type="match status" value="1"/>
</dbReference>
<comment type="caution">
    <text evidence="14">The sequence shown here is derived from an EMBL/GenBank/DDBJ whole genome shotgun (WGS) entry which is preliminary data.</text>
</comment>
<evidence type="ECO:0000259" key="13">
    <source>
        <dbReference type="SMART" id="SM00481"/>
    </source>
</evidence>
<dbReference type="Pfam" id="PF02811">
    <property type="entry name" value="PHP"/>
    <property type="match status" value="1"/>
</dbReference>
<dbReference type="InterPro" id="IPR003141">
    <property type="entry name" value="Pol/His_phosphatase_N"/>
</dbReference>
<keyword evidence="6" id="KW-0808">Transferase</keyword>
<evidence type="ECO:0000256" key="5">
    <source>
        <dbReference type="ARBA" id="ARBA00022490"/>
    </source>
</evidence>
<dbReference type="PANTHER" id="PTHR32294:SF4">
    <property type="entry name" value="ERROR-PRONE DNA POLYMERASE"/>
    <property type="match status" value="1"/>
</dbReference>
<evidence type="ECO:0000256" key="12">
    <source>
        <dbReference type="ARBA" id="ARBA00049244"/>
    </source>
</evidence>
<dbReference type="EMBL" id="JNSK01000014">
    <property type="protein sequence ID" value="KGA19263.1"/>
    <property type="molecule type" value="Genomic_DNA"/>
</dbReference>
<keyword evidence="7" id="KW-0548">Nucleotidyltransferase</keyword>
<evidence type="ECO:0000256" key="4">
    <source>
        <dbReference type="ARBA" id="ARBA00017273"/>
    </source>
</evidence>
<dbReference type="InterPro" id="IPR029460">
    <property type="entry name" value="DNAPol_HHH"/>
</dbReference>
<keyword evidence="5" id="KW-0963">Cytoplasm</keyword>
<proteinExistence type="inferred from homology"/>
<dbReference type="InterPro" id="IPR004805">
    <property type="entry name" value="DnaE2/DnaE/PolC"/>
</dbReference>
<sequence length="1074" mass="118337">MSFIHLHAASAFSLKFGTTQPADLVERASQLEAPALALTDRDGLLGAIRFTKACLKYGIAPIIGVNLAIELHANRTGQEKKLPRLTLIAGSDGGWRDLVRLMSSLNLSTGAPVLTLDFLERFSQYTENIYVLHGLDSPMAPAIAAHRNDSALAIFNKTRNFFKAHAIECVSHLAKGDGPGSTTHAGRSLIFARDHDIDAVITNAVRMRGPEDGPVADILDCARQLVPLHPRHIGRTNAEAYLKSTPAMHALADEIARAAGERNARALLSTTRAWAEQTLLSPTRDIGLGSIHLPEAHVVGAENAQQMRVLLRQRSEAKINWRYSSAQAVKSARERLDNELATVATLGYESYFLTVADIADMARERGIRVSARGSGAGSLICHLLGISGVDPLAHGLLMERFCSPLRRALPDIDIDVESHRRLEIYDLVFKKYGDPRWDIPGNQSRCATVASFDTYRTRQSIRDAGAALGLPAAEINLIAKSPYGLREENVKTPLAKMVITMARRLEGLPRHLSMHPCAVVLSDGGLLDRVPLQRNASGYPMVEFDKDDVEDVGLLKLDILGVRMQSSISYAISEISRVHNEEIDIDAIALDDPHTYEIIQSTKTIGIFQIESPGQRELVGKLEPRTFTDLIIDISLFRPGPVKSDMISPFLKSRHGWSARKIIHPDLYEILRDTEGVVVFHEQVISIIATMTHCSLAHADEMRRALGDREGQQRVCDWFHPAATEHGYSLEVINEVWEVLRAFASFGFCKAHAAAFAFPTYQSAWLKTHYPAAFLAGLLTHDPGMYPKRLILDEVRQIGISIAPLDVNFSEDTYRVEIAEDGTQSIRIALSTINGISNEEIAKIISARPYKDLADFYYRSGTSQPIIESMILTGAFDRLHSITKGGAINRRDLLLHFSDLIKGPTMPSALRSQMTLGFDAPAIEASGLPDLDSSEKVAHEVKRLGMDITHHMLEFYSHFLNSIGAIKSSDLLSVRSASTVLVAGVRVSIQTPPIRSGNRVIFLTLDDGHGCSDATFFSDVATEYLSTIYTSELVLLRGITRRTGARGISIRATGIWDLRSAYEKWNTQRSTLAI</sequence>
<dbReference type="Pfam" id="PF07733">
    <property type="entry name" value="DNA_pol3_alpha"/>
    <property type="match status" value="1"/>
</dbReference>
<dbReference type="InterPro" id="IPR040982">
    <property type="entry name" value="DNA_pol3_finger"/>
</dbReference>
<dbReference type="EC" id="2.7.7.7" evidence="3"/>
<evidence type="ECO:0000256" key="8">
    <source>
        <dbReference type="ARBA" id="ARBA00022705"/>
    </source>
</evidence>
<dbReference type="SMART" id="SM00481">
    <property type="entry name" value="POLIIIAc"/>
    <property type="match status" value="1"/>
</dbReference>
<dbReference type="CDD" id="cd07431">
    <property type="entry name" value="PHP_PolIIIA"/>
    <property type="match status" value="1"/>
</dbReference>
<dbReference type="PANTHER" id="PTHR32294">
    <property type="entry name" value="DNA POLYMERASE III SUBUNIT ALPHA"/>
    <property type="match status" value="1"/>
</dbReference>
<accession>A0A094SL60</accession>
<evidence type="ECO:0000256" key="7">
    <source>
        <dbReference type="ARBA" id="ARBA00022695"/>
    </source>
</evidence>
<dbReference type="InterPro" id="IPR004013">
    <property type="entry name" value="PHP_dom"/>
</dbReference>
<dbReference type="InterPro" id="IPR011708">
    <property type="entry name" value="DNA_pol3_alpha_NTPase_dom"/>
</dbReference>
<dbReference type="GO" id="GO:0006281">
    <property type="term" value="P:DNA repair"/>
    <property type="evidence" value="ECO:0007669"/>
    <property type="project" value="UniProtKB-KW"/>
</dbReference>
<evidence type="ECO:0000256" key="11">
    <source>
        <dbReference type="ARBA" id="ARBA00023204"/>
    </source>
</evidence>
<comment type="subcellular location">
    <subcellularLocation>
        <location evidence="1">Cytoplasm</location>
    </subcellularLocation>
</comment>
<reference evidence="14" key="1">
    <citation type="submission" date="2014-05" db="EMBL/GenBank/DDBJ databases">
        <title>Key roles for freshwater Actinobacteria revealed by deep metagenomic sequencing.</title>
        <authorList>
            <person name="Ghai R."/>
            <person name="Mizuno C.M."/>
            <person name="Picazo A."/>
            <person name="Camacho A."/>
            <person name="Rodriguez-Valera F."/>
        </authorList>
    </citation>
    <scope>NUCLEOTIDE SEQUENCE</scope>
</reference>
<evidence type="ECO:0000256" key="10">
    <source>
        <dbReference type="ARBA" id="ARBA00022932"/>
    </source>
</evidence>
<dbReference type="Pfam" id="PF01336">
    <property type="entry name" value="tRNA_anti-codon"/>
    <property type="match status" value="1"/>
</dbReference>
<comment type="catalytic activity">
    <reaction evidence="12">
        <text>DNA(n) + a 2'-deoxyribonucleoside 5'-triphosphate = DNA(n+1) + diphosphate</text>
        <dbReference type="Rhea" id="RHEA:22508"/>
        <dbReference type="Rhea" id="RHEA-COMP:17339"/>
        <dbReference type="Rhea" id="RHEA-COMP:17340"/>
        <dbReference type="ChEBI" id="CHEBI:33019"/>
        <dbReference type="ChEBI" id="CHEBI:61560"/>
        <dbReference type="ChEBI" id="CHEBI:173112"/>
        <dbReference type="EC" id="2.7.7.7"/>
    </reaction>
</comment>
<keyword evidence="9" id="KW-0227">DNA damage</keyword>
<comment type="similarity">
    <text evidence="2">Belongs to the DNA polymerase type-C family. DnaE2 subfamily.</text>
</comment>
<dbReference type="AlphaFoldDB" id="A0A094SL60"/>
<dbReference type="GO" id="GO:0005737">
    <property type="term" value="C:cytoplasm"/>
    <property type="evidence" value="ECO:0007669"/>
    <property type="project" value="UniProtKB-SubCell"/>
</dbReference>
<dbReference type="GO" id="GO:0008408">
    <property type="term" value="F:3'-5' exonuclease activity"/>
    <property type="evidence" value="ECO:0007669"/>
    <property type="project" value="InterPro"/>
</dbReference>
<dbReference type="GO" id="GO:0003887">
    <property type="term" value="F:DNA-directed DNA polymerase activity"/>
    <property type="evidence" value="ECO:0007669"/>
    <property type="project" value="UniProtKB-KW"/>
</dbReference>
<evidence type="ECO:0000256" key="3">
    <source>
        <dbReference type="ARBA" id="ARBA00012417"/>
    </source>
</evidence>
<dbReference type="Pfam" id="PF17657">
    <property type="entry name" value="DNA_pol3_finger"/>
    <property type="match status" value="1"/>
</dbReference>
<evidence type="ECO:0000256" key="1">
    <source>
        <dbReference type="ARBA" id="ARBA00004496"/>
    </source>
</evidence>
<evidence type="ECO:0000256" key="9">
    <source>
        <dbReference type="ARBA" id="ARBA00022763"/>
    </source>
</evidence>
<keyword evidence="8" id="KW-0235">DNA replication</keyword>
<evidence type="ECO:0000256" key="6">
    <source>
        <dbReference type="ARBA" id="ARBA00022679"/>
    </source>
</evidence>
<name>A0A094SL60_9ZZZZ</name>
<dbReference type="Gene3D" id="1.10.150.870">
    <property type="match status" value="1"/>
</dbReference>
<keyword evidence="11" id="KW-0234">DNA repair</keyword>
<dbReference type="InterPro" id="IPR004365">
    <property type="entry name" value="NA-bd_OB_tRNA"/>
</dbReference>
<dbReference type="Pfam" id="PF14579">
    <property type="entry name" value="HHH_6"/>
    <property type="match status" value="1"/>
</dbReference>
<dbReference type="GO" id="GO:0003676">
    <property type="term" value="F:nucleic acid binding"/>
    <property type="evidence" value="ECO:0007669"/>
    <property type="project" value="InterPro"/>
</dbReference>
<feature type="domain" description="Polymerase/histidinol phosphatase N-terminal" evidence="13">
    <location>
        <begin position="4"/>
        <end position="71"/>
    </location>
</feature>
<evidence type="ECO:0000256" key="2">
    <source>
        <dbReference type="ARBA" id="ARBA00007391"/>
    </source>
</evidence>
<protein>
    <recommendedName>
        <fullName evidence="4">Error-prone DNA polymerase</fullName>
        <ecNumber evidence="3">2.7.7.7</ecNumber>
    </recommendedName>
</protein>
<evidence type="ECO:0000313" key="14">
    <source>
        <dbReference type="EMBL" id="KGA19263.1"/>
    </source>
</evidence>
<keyword evidence="10" id="KW-0239">DNA-directed DNA polymerase</keyword>
<gene>
    <name evidence="14" type="ORF">GM50_5930</name>
</gene>
<organism evidence="14">
    <name type="scientific">freshwater metagenome</name>
    <dbReference type="NCBI Taxonomy" id="449393"/>
    <lineage>
        <taxon>unclassified sequences</taxon>
        <taxon>metagenomes</taxon>
        <taxon>ecological metagenomes</taxon>
    </lineage>
</organism>
<dbReference type="GO" id="GO:0006260">
    <property type="term" value="P:DNA replication"/>
    <property type="evidence" value="ECO:0007669"/>
    <property type="project" value="UniProtKB-KW"/>
</dbReference>